<feature type="transmembrane region" description="Helical" evidence="1">
    <location>
        <begin position="77"/>
        <end position="98"/>
    </location>
</feature>
<keyword evidence="1" id="KW-0472">Membrane</keyword>
<name>A0ABR1DKF8_NECAM</name>
<organism evidence="2 3">
    <name type="scientific">Necator americanus</name>
    <name type="common">Human hookworm</name>
    <dbReference type="NCBI Taxonomy" id="51031"/>
    <lineage>
        <taxon>Eukaryota</taxon>
        <taxon>Metazoa</taxon>
        <taxon>Ecdysozoa</taxon>
        <taxon>Nematoda</taxon>
        <taxon>Chromadorea</taxon>
        <taxon>Rhabditida</taxon>
        <taxon>Rhabditina</taxon>
        <taxon>Rhabditomorpha</taxon>
        <taxon>Strongyloidea</taxon>
        <taxon>Ancylostomatidae</taxon>
        <taxon>Bunostominae</taxon>
        <taxon>Necator</taxon>
    </lineage>
</organism>
<keyword evidence="1" id="KW-1133">Transmembrane helix</keyword>
<proteinExistence type="predicted"/>
<gene>
    <name evidence="2" type="primary">Necator_chrIV.g16036</name>
    <name evidence="2" type="ORF">RB195_002740</name>
</gene>
<feature type="transmembrane region" description="Helical" evidence="1">
    <location>
        <begin position="147"/>
        <end position="169"/>
    </location>
</feature>
<feature type="transmembrane region" description="Helical" evidence="1">
    <location>
        <begin position="105"/>
        <end position="127"/>
    </location>
</feature>
<comment type="caution">
    <text evidence="2">The sequence shown here is derived from an EMBL/GenBank/DDBJ whole genome shotgun (WGS) entry which is preliminary data.</text>
</comment>
<evidence type="ECO:0000256" key="1">
    <source>
        <dbReference type="SAM" id="Phobius"/>
    </source>
</evidence>
<accession>A0ABR1DKF8</accession>
<evidence type="ECO:0000313" key="3">
    <source>
        <dbReference type="Proteomes" id="UP001303046"/>
    </source>
</evidence>
<keyword evidence="1" id="KW-0812">Transmembrane</keyword>
<keyword evidence="3" id="KW-1185">Reference proteome</keyword>
<reference evidence="2 3" key="1">
    <citation type="submission" date="2023-08" db="EMBL/GenBank/DDBJ databases">
        <title>A Necator americanus chromosomal reference genome.</title>
        <authorList>
            <person name="Ilik V."/>
            <person name="Petrzelkova K.J."/>
            <person name="Pardy F."/>
            <person name="Fuh T."/>
            <person name="Niatou-Singa F.S."/>
            <person name="Gouil Q."/>
            <person name="Baker L."/>
            <person name="Ritchie M.E."/>
            <person name="Jex A.R."/>
            <person name="Gazzola D."/>
            <person name="Li H."/>
            <person name="Toshio Fujiwara R."/>
            <person name="Zhan B."/>
            <person name="Aroian R.V."/>
            <person name="Pafco B."/>
            <person name="Schwarz E.M."/>
        </authorList>
    </citation>
    <scope>NUCLEOTIDE SEQUENCE [LARGE SCALE GENOMIC DNA]</scope>
    <source>
        <strain evidence="2 3">Aroian</strain>
        <tissue evidence="2">Whole animal</tissue>
    </source>
</reference>
<feature type="transmembrane region" description="Helical" evidence="1">
    <location>
        <begin position="54"/>
        <end position="71"/>
    </location>
</feature>
<dbReference type="Proteomes" id="UP001303046">
    <property type="component" value="Unassembled WGS sequence"/>
</dbReference>
<protein>
    <submittedName>
        <fullName evidence="2">Uncharacterized protein</fullName>
    </submittedName>
</protein>
<evidence type="ECO:0000313" key="2">
    <source>
        <dbReference type="EMBL" id="KAK6750951.1"/>
    </source>
</evidence>
<sequence>MPASTTFLLNYVQNYIFCCIFPDKTYNPVVFEEDHIRYHVFFGAFHVKNVLPKLLVLKTLLLFVFLIYELANSDDGLLRLCGLFSFSIAVTANIILVVGIHYKSYVLVIPYFFVYVLFVFSIILLLFVNFLDTANSKDTLTAKSLLYNFPLIIVLTFEVYLILLVWRLFVYICDFRMDAEVKAKERSRKNEQKLKRFDRRDCVPIVVHVPSDSVMQR</sequence>
<dbReference type="EMBL" id="JAVFWL010000004">
    <property type="protein sequence ID" value="KAK6750951.1"/>
    <property type="molecule type" value="Genomic_DNA"/>
</dbReference>